<dbReference type="AlphaFoldDB" id="A0A348AIV2"/>
<evidence type="ECO:0000313" key="1">
    <source>
        <dbReference type="EMBL" id="BBB91000.1"/>
    </source>
</evidence>
<dbReference type="RefSeq" id="WP_126308073.1">
    <property type="nucleotide sequence ID" value="NZ_AP018449.1"/>
</dbReference>
<name>A0A348AIV2_9FIRM</name>
<sequence>MVKATIGSIGSRICQLLCRLLILVIALFFVSFLIRTAFAQDGLTKIADNVYCYVDTKMLP</sequence>
<dbReference type="OrthoDB" id="9761531at2"/>
<evidence type="ECO:0000313" key="2">
    <source>
        <dbReference type="Proteomes" id="UP000276437"/>
    </source>
</evidence>
<dbReference type="EMBL" id="AP018449">
    <property type="protein sequence ID" value="BBB91000.1"/>
    <property type="molecule type" value="Genomic_DNA"/>
</dbReference>
<dbReference type="KEGG" id="mana:MAMMFC1_01667"/>
<gene>
    <name evidence="1" type="ORF">MAMMFC1_01667</name>
</gene>
<dbReference type="Proteomes" id="UP000276437">
    <property type="component" value="Chromosome"/>
</dbReference>
<proteinExistence type="predicted"/>
<organism evidence="1 2">
    <name type="scientific">Methylomusa anaerophila</name>
    <dbReference type="NCBI Taxonomy" id="1930071"/>
    <lineage>
        <taxon>Bacteria</taxon>
        <taxon>Bacillati</taxon>
        <taxon>Bacillota</taxon>
        <taxon>Negativicutes</taxon>
        <taxon>Selenomonadales</taxon>
        <taxon>Sporomusaceae</taxon>
        <taxon>Methylomusa</taxon>
    </lineage>
</organism>
<keyword evidence="2" id="KW-1185">Reference proteome</keyword>
<reference evidence="1 2" key="1">
    <citation type="journal article" date="2018" name="Int. J. Syst. Evol. Microbiol.">
        <title>Methylomusa anaerophila gen. nov., sp. nov., an anaerobic methanol-utilizing bacterium isolated from a microbial fuel cell.</title>
        <authorList>
            <person name="Amano N."/>
            <person name="Yamamuro A."/>
            <person name="Miyahara M."/>
            <person name="Kouzuma A."/>
            <person name="Abe T."/>
            <person name="Watanabe K."/>
        </authorList>
    </citation>
    <scope>NUCLEOTIDE SEQUENCE [LARGE SCALE GENOMIC DNA]</scope>
    <source>
        <strain evidence="1 2">MMFC1</strain>
    </source>
</reference>
<accession>A0A348AIV2</accession>
<protein>
    <submittedName>
        <fullName evidence="1">Uncharacterized protein</fullName>
    </submittedName>
</protein>